<dbReference type="EC" id="3.1.21.-" evidence="3"/>
<name>A0ABY4P2M9_9PSEU</name>
<feature type="compositionally biased region" description="Basic and acidic residues" evidence="1">
    <location>
        <begin position="172"/>
        <end position="188"/>
    </location>
</feature>
<keyword evidence="3" id="KW-0378">Hydrolase</keyword>
<evidence type="ECO:0000256" key="1">
    <source>
        <dbReference type="SAM" id="MobiDB-lite"/>
    </source>
</evidence>
<dbReference type="InterPro" id="IPR011335">
    <property type="entry name" value="Restrct_endonuc-II-like"/>
</dbReference>
<feature type="domain" description="Restriction endonuclease type IV Mrr" evidence="2">
    <location>
        <begin position="400"/>
        <end position="513"/>
    </location>
</feature>
<dbReference type="SUPFAM" id="SSF52980">
    <property type="entry name" value="Restriction endonuclease-like"/>
    <property type="match status" value="1"/>
</dbReference>
<evidence type="ECO:0000313" key="4">
    <source>
        <dbReference type="Proteomes" id="UP000830158"/>
    </source>
</evidence>
<dbReference type="InterPro" id="IPR011856">
    <property type="entry name" value="tRNA_endonuc-like_dom_sf"/>
</dbReference>
<feature type="region of interest" description="Disordered" evidence="1">
    <location>
        <begin position="18"/>
        <end position="58"/>
    </location>
</feature>
<dbReference type="Gene3D" id="3.40.1350.10">
    <property type="match status" value="1"/>
</dbReference>
<accession>A0ABY4P2M9</accession>
<reference evidence="3" key="1">
    <citation type="submission" date="2022-01" db="EMBL/GenBank/DDBJ databases">
        <title>PSI-footprinting approach for the identification of protein synthesis inhibitor producers.</title>
        <authorList>
            <person name="Handel F."/>
            <person name="Kulik A."/>
            <person name="Wex K.W."/>
            <person name="Berscheid A."/>
            <person name="Saur J.S."/>
            <person name="Winkler A."/>
            <person name="Wibberg D."/>
            <person name="Kalinowski J."/>
            <person name="Broetz-Oesterhelt H."/>
            <person name="Mast Y."/>
        </authorList>
    </citation>
    <scope>NUCLEOTIDE SEQUENCE</scope>
    <source>
        <strain evidence="3">KNN 49.3e</strain>
    </source>
</reference>
<feature type="region of interest" description="Disordered" evidence="1">
    <location>
        <begin position="171"/>
        <end position="190"/>
    </location>
</feature>
<sequence length="529" mass="59993">MARKRGFFAELQHQQMLQERERQRQLKQAAKEAEQAARARERALAQEAREQRELHVKQQQDEAAAYTVAAQDRMNELGRVLVDGLRHRGVFSFRQMRRSFRPRPFEAPSALATPARQPRWERYAPPPPSGVGRLFKGTHNRAIEQAKASFARDMALYQHSEHERLTALAAAEARHRQGEESRRQEVEQHNAQVDDLEKRVMAGLPEAVEDYFELLIERSPLPADLPVDVEVAYQPDSKKLLMIRELPGVDVIPQNREYTYVKSRDEIVAKPRLVKEIKQAYANLVAQIVLRTMRDVFEVRPSELVDEVAVNAHVSTRNRATGKPERPCLVSVSATRKQFEELVLTELDPAECLKYFNALVSPHPWDLEAVRPIFDPDLSKYRLVDAHDVAAGLDGRPVLLEMKPFEFEVLVKQLFEAMGMKSWVTQASRDDGLDAIAVNEDPIMGGVCVIQAKRYKGTVEPDAVRALAGVMDDKRASRGVLVTTSRFGKASHDFVARHGRIQLSEGPHLKHLLSEYLNLDVLLGPLSGR</sequence>
<evidence type="ECO:0000313" key="3">
    <source>
        <dbReference type="EMBL" id="UQS26522.1"/>
    </source>
</evidence>
<dbReference type="RefSeq" id="WP_240323167.1">
    <property type="nucleotide sequence ID" value="NZ_CP091196.1"/>
</dbReference>
<dbReference type="InterPro" id="IPR052906">
    <property type="entry name" value="Type_IV_Methyl-Rstrct_Enzyme"/>
</dbReference>
<keyword evidence="3" id="KW-0255">Endonuclease</keyword>
<dbReference type="Proteomes" id="UP000830158">
    <property type="component" value="Chromosome"/>
</dbReference>
<dbReference type="GO" id="GO:0004519">
    <property type="term" value="F:endonuclease activity"/>
    <property type="evidence" value="ECO:0007669"/>
    <property type="project" value="UniProtKB-KW"/>
</dbReference>
<keyword evidence="3" id="KW-0540">Nuclease</keyword>
<dbReference type="InterPro" id="IPR007560">
    <property type="entry name" value="Restrct_endonuc_IV_Mrr"/>
</dbReference>
<dbReference type="PANTHER" id="PTHR30015:SF7">
    <property type="entry name" value="TYPE IV METHYL-DIRECTED RESTRICTION ENZYME ECOKMRR"/>
    <property type="match status" value="1"/>
</dbReference>
<gene>
    <name evidence="3" type="ORF">L1857_28805</name>
</gene>
<dbReference type="PANTHER" id="PTHR30015">
    <property type="entry name" value="MRR RESTRICTION SYSTEM PROTEIN"/>
    <property type="match status" value="1"/>
</dbReference>
<organism evidence="3 4">
    <name type="scientific">Amycolatopsis thermalba</name>
    <dbReference type="NCBI Taxonomy" id="944492"/>
    <lineage>
        <taxon>Bacteria</taxon>
        <taxon>Bacillati</taxon>
        <taxon>Actinomycetota</taxon>
        <taxon>Actinomycetes</taxon>
        <taxon>Pseudonocardiales</taxon>
        <taxon>Pseudonocardiaceae</taxon>
        <taxon>Amycolatopsis</taxon>
    </lineage>
</organism>
<dbReference type="EMBL" id="CP091196">
    <property type="protein sequence ID" value="UQS26522.1"/>
    <property type="molecule type" value="Genomic_DNA"/>
</dbReference>
<evidence type="ECO:0000259" key="2">
    <source>
        <dbReference type="Pfam" id="PF04471"/>
    </source>
</evidence>
<protein>
    <submittedName>
        <fullName evidence="3">Restriction endonuclease</fullName>
        <ecNumber evidence="3">3.1.21.-</ecNumber>
    </submittedName>
</protein>
<proteinExistence type="predicted"/>
<dbReference type="Pfam" id="PF04471">
    <property type="entry name" value="Mrr_cat"/>
    <property type="match status" value="1"/>
</dbReference>
<dbReference type="GO" id="GO:0016787">
    <property type="term" value="F:hydrolase activity"/>
    <property type="evidence" value="ECO:0007669"/>
    <property type="project" value="UniProtKB-KW"/>
</dbReference>
<keyword evidence="4" id="KW-1185">Reference proteome</keyword>